<name>A0A1C2DRH5_9PSED</name>
<accession>A0A1C2DRH5</accession>
<feature type="compositionally biased region" description="Basic and acidic residues" evidence="1">
    <location>
        <begin position="1"/>
        <end position="15"/>
    </location>
</feature>
<feature type="region of interest" description="Disordered" evidence="1">
    <location>
        <begin position="1"/>
        <end position="63"/>
    </location>
</feature>
<protein>
    <submittedName>
        <fullName evidence="2">Uncharacterized protein</fullName>
    </submittedName>
</protein>
<dbReference type="Proteomes" id="UP000095143">
    <property type="component" value="Unassembled WGS sequence"/>
</dbReference>
<dbReference type="RefSeq" id="WP_065990625.1">
    <property type="nucleotide sequence ID" value="NZ_MDEN01000065.1"/>
</dbReference>
<dbReference type="AlphaFoldDB" id="A0A1C2DRH5"/>
<gene>
    <name evidence="2" type="ORF">BBI10_17765</name>
</gene>
<evidence type="ECO:0000313" key="2">
    <source>
        <dbReference type="EMBL" id="OCX17360.1"/>
    </source>
</evidence>
<proteinExistence type="predicted"/>
<comment type="caution">
    <text evidence="2">The sequence shown here is derived from an EMBL/GenBank/DDBJ whole genome shotgun (WGS) entry which is preliminary data.</text>
</comment>
<evidence type="ECO:0000313" key="3">
    <source>
        <dbReference type="Proteomes" id="UP000095143"/>
    </source>
</evidence>
<organism evidence="2 3">
    <name type="scientific">Pseudomonas graminis</name>
    <dbReference type="NCBI Taxonomy" id="158627"/>
    <lineage>
        <taxon>Bacteria</taxon>
        <taxon>Pseudomonadati</taxon>
        <taxon>Pseudomonadota</taxon>
        <taxon>Gammaproteobacteria</taxon>
        <taxon>Pseudomonadales</taxon>
        <taxon>Pseudomonadaceae</taxon>
        <taxon>Pseudomonas</taxon>
    </lineage>
</organism>
<reference evidence="2 3" key="1">
    <citation type="submission" date="2016-08" db="EMBL/GenBank/DDBJ databases">
        <title>Whole genome sequence of Pseudomonas graminis strain UASWS1507, a potential biological control agent for agriculture.</title>
        <authorList>
            <person name="Crovadore J."/>
            <person name="Calmin G."/>
            <person name="Chablais R."/>
            <person name="Cochard B."/>
            <person name="Lefort F."/>
        </authorList>
    </citation>
    <scope>NUCLEOTIDE SEQUENCE [LARGE SCALE GENOMIC DNA]</scope>
    <source>
        <strain evidence="2 3">UASWS1507</strain>
    </source>
</reference>
<evidence type="ECO:0000256" key="1">
    <source>
        <dbReference type="SAM" id="MobiDB-lite"/>
    </source>
</evidence>
<dbReference type="EMBL" id="MDEN01000065">
    <property type="protein sequence ID" value="OCX17360.1"/>
    <property type="molecule type" value="Genomic_DNA"/>
</dbReference>
<sequence>MDNLRQIEKKADGRAACKGITPDRTATNNALQRLEKASGAGEIQPDAEGRDPGVLRAQWSTDR</sequence>